<name>A0A1D7TJB7_9BACT</name>
<evidence type="ECO:0000256" key="1">
    <source>
        <dbReference type="SAM" id="Phobius"/>
    </source>
</evidence>
<organism evidence="2 3">
    <name type="scientific">Sulfurospirillum halorespirans DSM 13726</name>
    <dbReference type="NCBI Taxonomy" id="1193502"/>
    <lineage>
        <taxon>Bacteria</taxon>
        <taxon>Pseudomonadati</taxon>
        <taxon>Campylobacterota</taxon>
        <taxon>Epsilonproteobacteria</taxon>
        <taxon>Campylobacterales</taxon>
        <taxon>Sulfurospirillaceae</taxon>
        <taxon>Sulfurospirillum</taxon>
    </lineage>
</organism>
<keyword evidence="3" id="KW-1185">Reference proteome</keyword>
<evidence type="ECO:0000313" key="2">
    <source>
        <dbReference type="EMBL" id="AOO65020.1"/>
    </source>
</evidence>
<protein>
    <submittedName>
        <fullName evidence="2">Putative glycosyltransferase</fullName>
    </submittedName>
</protein>
<keyword evidence="1" id="KW-1133">Transmembrane helix</keyword>
<feature type="transmembrane region" description="Helical" evidence="1">
    <location>
        <begin position="12"/>
        <end position="33"/>
    </location>
</feature>
<feature type="transmembrane region" description="Helical" evidence="1">
    <location>
        <begin position="53"/>
        <end position="70"/>
    </location>
</feature>
<keyword evidence="1" id="KW-0472">Membrane</keyword>
<proteinExistence type="predicted"/>
<keyword evidence="1" id="KW-0812">Transmembrane</keyword>
<dbReference type="GO" id="GO:0016740">
    <property type="term" value="F:transferase activity"/>
    <property type="evidence" value="ECO:0007669"/>
    <property type="project" value="UniProtKB-KW"/>
</dbReference>
<dbReference type="PATRIC" id="fig|1193502.14.peg.1260"/>
<dbReference type="Proteomes" id="UP000094609">
    <property type="component" value="Chromosome"/>
</dbReference>
<feature type="transmembrane region" description="Helical" evidence="1">
    <location>
        <begin position="90"/>
        <end position="109"/>
    </location>
</feature>
<sequence>MQKLFVFLLNSIHLFAALLLIIMSLLIMGWAVYEVIASIPLKGEFIPRMLQSVGAIVISAAIIDVAQYMIEEEVFMNKELRDPREARRTLTKIIVIITIAVSIEGLVYIFKAGTESMTLLIYPAFLLFVSAILIVALGVYQKLSATIEREELPTIKL</sequence>
<dbReference type="STRING" id="1193502.SHALO_1242"/>
<dbReference type="KEGG" id="shal:SHALO_1242"/>
<dbReference type="EMBL" id="CP017111">
    <property type="protein sequence ID" value="AOO65020.1"/>
    <property type="molecule type" value="Genomic_DNA"/>
</dbReference>
<evidence type="ECO:0000313" key="3">
    <source>
        <dbReference type="Proteomes" id="UP000094609"/>
    </source>
</evidence>
<dbReference type="RefSeq" id="WP_069477837.1">
    <property type="nucleotide sequence ID" value="NZ_CP017111.1"/>
</dbReference>
<dbReference type="AlphaFoldDB" id="A0A1D7TJB7"/>
<reference evidence="3" key="1">
    <citation type="submission" date="2016-08" db="EMBL/GenBank/DDBJ databases">
        <title>Complete genome sequence of the organohalide-respiring Epsilonproteobacterium Sulfurospirillum halorespirans.</title>
        <authorList>
            <person name="Goris T."/>
            <person name="Zimmermann J."/>
            <person name="Schenz B."/>
            <person name="Lemos M."/>
            <person name="Hackermueller J."/>
            <person name="Diekert G."/>
        </authorList>
    </citation>
    <scope>NUCLEOTIDE SEQUENCE [LARGE SCALE GENOMIC DNA]</scope>
    <source>
        <strain>DSM 13726</strain>
        <strain evidence="3">PCE-M2</strain>
    </source>
</reference>
<gene>
    <name evidence="2" type="ORF">SHALO_1242</name>
</gene>
<keyword evidence="2" id="KW-0808">Transferase</keyword>
<accession>A0A1D7TJB7</accession>
<feature type="transmembrane region" description="Helical" evidence="1">
    <location>
        <begin position="121"/>
        <end position="140"/>
    </location>
</feature>